<dbReference type="Proteomes" id="UP001597525">
    <property type="component" value="Unassembled WGS sequence"/>
</dbReference>
<comment type="catalytic activity">
    <reaction evidence="1">
        <text>4-amino-5-aminomethyl-2-methylpyrimidine + H2O = 4-amino-5-hydroxymethyl-2-methylpyrimidine + NH4(+)</text>
        <dbReference type="Rhea" id="RHEA:31799"/>
        <dbReference type="ChEBI" id="CHEBI:15377"/>
        <dbReference type="ChEBI" id="CHEBI:16892"/>
        <dbReference type="ChEBI" id="CHEBI:28938"/>
        <dbReference type="ChEBI" id="CHEBI:63416"/>
        <dbReference type="EC" id="3.5.99.2"/>
    </reaction>
</comment>
<dbReference type="GO" id="GO:0050334">
    <property type="term" value="F:thiaminase activity"/>
    <property type="evidence" value="ECO:0007669"/>
    <property type="project" value="UniProtKB-EC"/>
</dbReference>
<dbReference type="CDD" id="cd19365">
    <property type="entry name" value="TenA_C-like"/>
    <property type="match status" value="1"/>
</dbReference>
<keyword evidence="1" id="KW-0784">Thiamine biosynthesis</keyword>
<evidence type="ECO:0000256" key="1">
    <source>
        <dbReference type="RuleBase" id="RU363093"/>
    </source>
</evidence>
<evidence type="ECO:0000313" key="3">
    <source>
        <dbReference type="EMBL" id="MFD2968915.1"/>
    </source>
</evidence>
<evidence type="ECO:0000313" key="4">
    <source>
        <dbReference type="Proteomes" id="UP001597525"/>
    </source>
</evidence>
<dbReference type="EMBL" id="JBHUPB010000010">
    <property type="protein sequence ID" value="MFD2968915.1"/>
    <property type="molecule type" value="Genomic_DNA"/>
</dbReference>
<comment type="pathway">
    <text evidence="1">Cofactor biosynthesis; thiamine diphosphate biosynthesis.</text>
</comment>
<dbReference type="InterPro" id="IPR027574">
    <property type="entry name" value="Thiaminase_II"/>
</dbReference>
<dbReference type="EC" id="3.5.99.2" evidence="1"/>
<dbReference type="NCBIfam" id="TIGR04306">
    <property type="entry name" value="salvage_TenA"/>
    <property type="match status" value="1"/>
</dbReference>
<dbReference type="RefSeq" id="WP_320186603.1">
    <property type="nucleotide sequence ID" value="NZ_CP138332.1"/>
</dbReference>
<feature type="domain" description="Thiaminase-2/PQQC" evidence="2">
    <location>
        <begin position="4"/>
        <end position="203"/>
    </location>
</feature>
<comment type="function">
    <text evidence="1">Catalyzes an amino-pyrimidine hydrolysis reaction at the C5' of the pyrimidine moiety of thiamine compounds, a reaction that is part of a thiamine salvage pathway.</text>
</comment>
<proteinExistence type="inferred from homology"/>
<keyword evidence="4" id="KW-1185">Reference proteome</keyword>
<evidence type="ECO:0000259" key="2">
    <source>
        <dbReference type="Pfam" id="PF03070"/>
    </source>
</evidence>
<dbReference type="PANTHER" id="PTHR43198:SF2">
    <property type="entry name" value="SI:CH1073-67J19.1-RELATED"/>
    <property type="match status" value="1"/>
</dbReference>
<accession>A0ABW6BJK9</accession>
<sequence>MDSLVDSIFQMPFVEELRDGSLPIEKFQFYMLQDAKYLEHFGRVLAYIGSKCAANEQALDFFDFGKNALIVEKALHENYFTQFGIAKDTAIQIEPICHHYIHFLKSTAAFEPLEVAMAAVLPCFWIYQVVGDKLYATQSGSGNPYAAWIDTYSGEDFAASVTLAKAYVDQIAEQSSAAVQDHMLTAFITASRLEFLFWEAAYKQHTWIG</sequence>
<comment type="catalytic activity">
    <reaction evidence="1">
        <text>thiamine + H2O = 5-(2-hydroxyethyl)-4-methylthiazole + 4-amino-5-hydroxymethyl-2-methylpyrimidine + H(+)</text>
        <dbReference type="Rhea" id="RHEA:17509"/>
        <dbReference type="ChEBI" id="CHEBI:15377"/>
        <dbReference type="ChEBI" id="CHEBI:15378"/>
        <dbReference type="ChEBI" id="CHEBI:16892"/>
        <dbReference type="ChEBI" id="CHEBI:17957"/>
        <dbReference type="ChEBI" id="CHEBI:18385"/>
        <dbReference type="EC" id="3.5.99.2"/>
    </reaction>
</comment>
<dbReference type="PANTHER" id="PTHR43198">
    <property type="entry name" value="BIFUNCTIONAL TH2 PROTEIN"/>
    <property type="match status" value="1"/>
</dbReference>
<dbReference type="InterPro" id="IPR050967">
    <property type="entry name" value="Thiamine_Salvage_TenA"/>
</dbReference>
<dbReference type="Pfam" id="PF03070">
    <property type="entry name" value="TENA_THI-4"/>
    <property type="match status" value="1"/>
</dbReference>
<keyword evidence="1 3" id="KW-0378">Hydrolase</keyword>
<dbReference type="SUPFAM" id="SSF48613">
    <property type="entry name" value="Heme oxygenase-like"/>
    <property type="match status" value="1"/>
</dbReference>
<comment type="similarity">
    <text evidence="1">Belongs to the TenA family.</text>
</comment>
<dbReference type="InterPro" id="IPR004305">
    <property type="entry name" value="Thiaminase-2/PQQC"/>
</dbReference>
<reference evidence="4" key="1">
    <citation type="journal article" date="2019" name="Int. J. Syst. Evol. Microbiol.">
        <title>The Global Catalogue of Microorganisms (GCM) 10K type strain sequencing project: providing services to taxonomists for standard genome sequencing and annotation.</title>
        <authorList>
            <consortium name="The Broad Institute Genomics Platform"/>
            <consortium name="The Broad Institute Genome Sequencing Center for Infectious Disease"/>
            <person name="Wu L."/>
            <person name="Ma J."/>
        </authorList>
    </citation>
    <scope>NUCLEOTIDE SEQUENCE [LARGE SCALE GENOMIC DNA]</scope>
    <source>
        <strain evidence="4">KCTC 22814</strain>
    </source>
</reference>
<name>A0ABW6BJK9_9SPHI</name>
<comment type="caution">
    <text evidence="3">The sequence shown here is derived from an EMBL/GenBank/DDBJ whole genome shotgun (WGS) entry which is preliminary data.</text>
</comment>
<dbReference type="InterPro" id="IPR016084">
    <property type="entry name" value="Haem_Oase-like_multi-hlx"/>
</dbReference>
<organism evidence="3 4">
    <name type="scientific">Sphingobacterium bambusae</name>
    <dbReference type="NCBI Taxonomy" id="662858"/>
    <lineage>
        <taxon>Bacteria</taxon>
        <taxon>Pseudomonadati</taxon>
        <taxon>Bacteroidota</taxon>
        <taxon>Sphingobacteriia</taxon>
        <taxon>Sphingobacteriales</taxon>
        <taxon>Sphingobacteriaceae</taxon>
        <taxon>Sphingobacterium</taxon>
    </lineage>
</organism>
<protein>
    <recommendedName>
        <fullName evidence="1">Aminopyrimidine aminohydrolase</fullName>
        <ecNumber evidence="1">3.5.99.2</ecNumber>
    </recommendedName>
</protein>
<gene>
    <name evidence="3" type="primary">tenA</name>
    <name evidence="3" type="ORF">ACFS7Y_16095</name>
</gene>
<dbReference type="Gene3D" id="1.20.910.10">
    <property type="entry name" value="Heme oxygenase-like"/>
    <property type="match status" value="1"/>
</dbReference>